<evidence type="ECO:0000313" key="9">
    <source>
        <dbReference type="Proteomes" id="UP001642360"/>
    </source>
</evidence>
<evidence type="ECO:0000313" key="8">
    <source>
        <dbReference type="EMBL" id="CAK9137139.1"/>
    </source>
</evidence>
<feature type="compositionally biased region" description="Basic residues" evidence="6">
    <location>
        <begin position="83"/>
        <end position="92"/>
    </location>
</feature>
<evidence type="ECO:0000256" key="6">
    <source>
        <dbReference type="SAM" id="MobiDB-lite"/>
    </source>
</evidence>
<reference evidence="8 9" key="1">
    <citation type="submission" date="2024-02" db="EMBL/GenBank/DDBJ databases">
        <authorList>
            <person name="Vignale AGUSTIN F."/>
            <person name="Sosa J E."/>
            <person name="Modenutti C."/>
        </authorList>
    </citation>
    <scope>NUCLEOTIDE SEQUENCE [LARGE SCALE GENOMIC DNA]</scope>
</reference>
<evidence type="ECO:0000256" key="2">
    <source>
        <dbReference type="ARBA" id="ARBA00023015"/>
    </source>
</evidence>
<comment type="caution">
    <text evidence="8">The sequence shown here is derived from an EMBL/GenBank/DDBJ whole genome shotgun (WGS) entry which is preliminary data.</text>
</comment>
<dbReference type="GO" id="GO:0005634">
    <property type="term" value="C:nucleus"/>
    <property type="evidence" value="ECO:0007669"/>
    <property type="project" value="UniProtKB-SubCell"/>
</dbReference>
<feature type="region of interest" description="Disordered" evidence="6">
    <location>
        <begin position="367"/>
        <end position="389"/>
    </location>
</feature>
<evidence type="ECO:0000256" key="4">
    <source>
        <dbReference type="ARBA" id="ARBA00023163"/>
    </source>
</evidence>
<comment type="subcellular location">
    <subcellularLocation>
        <location evidence="1">Nucleus</location>
    </subcellularLocation>
</comment>
<keyword evidence="5" id="KW-0539">Nucleus</keyword>
<evidence type="ECO:0000256" key="3">
    <source>
        <dbReference type="ARBA" id="ARBA00023125"/>
    </source>
</evidence>
<feature type="compositionally biased region" description="Polar residues" evidence="6">
    <location>
        <begin position="22"/>
        <end position="31"/>
    </location>
</feature>
<organism evidence="8 9">
    <name type="scientific">Ilex paraguariensis</name>
    <name type="common">yerba mate</name>
    <dbReference type="NCBI Taxonomy" id="185542"/>
    <lineage>
        <taxon>Eukaryota</taxon>
        <taxon>Viridiplantae</taxon>
        <taxon>Streptophyta</taxon>
        <taxon>Embryophyta</taxon>
        <taxon>Tracheophyta</taxon>
        <taxon>Spermatophyta</taxon>
        <taxon>Magnoliopsida</taxon>
        <taxon>eudicotyledons</taxon>
        <taxon>Gunneridae</taxon>
        <taxon>Pentapetalae</taxon>
        <taxon>asterids</taxon>
        <taxon>campanulids</taxon>
        <taxon>Aquifoliales</taxon>
        <taxon>Aquifoliaceae</taxon>
        <taxon>Ilex</taxon>
    </lineage>
</organism>
<dbReference type="PANTHER" id="PTHR31072:SF108">
    <property type="entry name" value="TRANSCRIPTION FACTOR TCP22-RELATED"/>
    <property type="match status" value="1"/>
</dbReference>
<gene>
    <name evidence="8" type="ORF">ILEXP_LOCUS4157</name>
</gene>
<dbReference type="PROSITE" id="PS51369">
    <property type="entry name" value="TCP"/>
    <property type="match status" value="1"/>
</dbReference>
<dbReference type="AlphaFoldDB" id="A0ABC8R2I5"/>
<keyword evidence="2" id="KW-0805">Transcription regulation</keyword>
<protein>
    <recommendedName>
        <fullName evidence="7">TCP domain-containing protein</fullName>
    </recommendedName>
</protein>
<feature type="compositionally biased region" description="Basic and acidic residues" evidence="6">
    <location>
        <begin position="224"/>
        <end position="237"/>
    </location>
</feature>
<proteinExistence type="predicted"/>
<name>A0ABC8R2I5_9AQUA</name>
<feature type="region of interest" description="Disordered" evidence="6">
    <location>
        <begin position="211"/>
        <end position="245"/>
    </location>
</feature>
<evidence type="ECO:0000259" key="7">
    <source>
        <dbReference type="PROSITE" id="PS51369"/>
    </source>
</evidence>
<evidence type="ECO:0000256" key="1">
    <source>
        <dbReference type="ARBA" id="ARBA00004123"/>
    </source>
</evidence>
<dbReference type="PANTHER" id="PTHR31072">
    <property type="entry name" value="TRANSCRIPTION FACTOR TCP4-RELATED"/>
    <property type="match status" value="1"/>
</dbReference>
<evidence type="ECO:0000256" key="5">
    <source>
        <dbReference type="ARBA" id="ARBA00023242"/>
    </source>
</evidence>
<sequence length="389" mass="41038">MMKFMDSQSKNQGSSGNSSHHAQNQEPSSLQLVPPQSQPEPGPGSGQAPGHGPFLGSISMESRTLFSSSSTTTTTNSISPKAATKKPSKDRHTKVDGRGRRIRMPALCAARVFQLTRELGHKSDGETIEWLLHQAEPAIITATGTGTIPANFSSLNVPLRSGGTTISAPPSKSAPLFIHGGGAAMLGFHPQLQSSGFGQDPDEHYMKKRFREDTSGATSPSAAKPERTGAQDHEPSSDPRAGSAQLSSFIPAPAMWAVAPAATNGGNTFWMLPVSGGAATASVGAAQPDHHLWQYKAPTMQRMGNFEFPGGGRFSPVQLGSMVLQQPQAVQQLGLGVSETNMGMLASINAYNNSGTGSRVDLGMNLEQHHHQNQPQGSESGDENPKDSR</sequence>
<keyword evidence="9" id="KW-1185">Reference proteome</keyword>
<keyword evidence="4" id="KW-0804">Transcription</keyword>
<keyword evidence="3" id="KW-0238">DNA-binding</keyword>
<accession>A0ABC8R2I5</accession>
<dbReference type="InterPro" id="IPR005333">
    <property type="entry name" value="Transcription_factor_TCP"/>
</dbReference>
<dbReference type="GO" id="GO:0003677">
    <property type="term" value="F:DNA binding"/>
    <property type="evidence" value="ECO:0007669"/>
    <property type="project" value="UniProtKB-KW"/>
</dbReference>
<feature type="compositionally biased region" description="Low complexity" evidence="6">
    <location>
        <begin position="7"/>
        <end position="21"/>
    </location>
</feature>
<feature type="domain" description="TCP" evidence="7">
    <location>
        <begin position="88"/>
        <end position="142"/>
    </location>
</feature>
<dbReference type="Proteomes" id="UP001642360">
    <property type="component" value="Unassembled WGS sequence"/>
</dbReference>
<dbReference type="InterPro" id="IPR017887">
    <property type="entry name" value="TF_TCP_subgr"/>
</dbReference>
<feature type="compositionally biased region" description="Low complexity" evidence="6">
    <location>
        <begin position="59"/>
        <end position="79"/>
    </location>
</feature>
<dbReference type="Pfam" id="PF03634">
    <property type="entry name" value="TCP"/>
    <property type="match status" value="1"/>
</dbReference>
<feature type="region of interest" description="Disordered" evidence="6">
    <location>
        <begin position="1"/>
        <end position="101"/>
    </location>
</feature>
<dbReference type="EMBL" id="CAUOFW020000803">
    <property type="protein sequence ID" value="CAK9137139.1"/>
    <property type="molecule type" value="Genomic_DNA"/>
</dbReference>